<dbReference type="OrthoDB" id="206201at2759"/>
<evidence type="ECO:0000256" key="7">
    <source>
        <dbReference type="SAM" id="MobiDB-lite"/>
    </source>
</evidence>
<evidence type="ECO:0000259" key="10">
    <source>
        <dbReference type="Pfam" id="PF00082"/>
    </source>
</evidence>
<feature type="active site" description="Charge relay system" evidence="5">
    <location>
        <position position="340"/>
    </location>
</feature>
<feature type="active site" description="Charge relay system" evidence="5">
    <location>
        <position position="1038"/>
    </location>
</feature>
<dbReference type="PRINTS" id="PR00723">
    <property type="entry name" value="SUBTILISIN"/>
</dbReference>
<keyword evidence="2 5" id="KW-0645">Protease</keyword>
<comment type="similarity">
    <text evidence="1 5 6">Belongs to the peptidase S8 family.</text>
</comment>
<feature type="region of interest" description="Disordered" evidence="7">
    <location>
        <begin position="633"/>
        <end position="659"/>
    </location>
</feature>
<organism evidence="11 12">
    <name type="scientific">Diacronema lutheri</name>
    <name type="common">Unicellular marine alga</name>
    <name type="synonym">Monochrysis lutheri</name>
    <dbReference type="NCBI Taxonomy" id="2081491"/>
    <lineage>
        <taxon>Eukaryota</taxon>
        <taxon>Haptista</taxon>
        <taxon>Haptophyta</taxon>
        <taxon>Pavlovophyceae</taxon>
        <taxon>Pavlovales</taxon>
        <taxon>Pavlovaceae</taxon>
        <taxon>Diacronema</taxon>
    </lineage>
</organism>
<evidence type="ECO:0000256" key="8">
    <source>
        <dbReference type="SAM" id="Phobius"/>
    </source>
</evidence>
<reference evidence="11" key="1">
    <citation type="submission" date="2021-05" db="EMBL/GenBank/DDBJ databases">
        <title>The genome of the haptophyte Pavlova lutheri (Diacronema luteri, Pavlovales) - a model for lipid biosynthesis in eukaryotic algae.</title>
        <authorList>
            <person name="Hulatt C.J."/>
            <person name="Posewitz M.C."/>
        </authorList>
    </citation>
    <scope>NUCLEOTIDE SEQUENCE</scope>
    <source>
        <strain evidence="11">NIVA-4/92</strain>
    </source>
</reference>
<feature type="compositionally biased region" description="Pro residues" evidence="7">
    <location>
        <begin position="646"/>
        <end position="659"/>
    </location>
</feature>
<dbReference type="InterPro" id="IPR000209">
    <property type="entry name" value="Peptidase_S8/S53_dom"/>
</dbReference>
<dbReference type="FunFam" id="3.40.50.200:FF:000014">
    <property type="entry name" value="Proteinase K"/>
    <property type="match status" value="2"/>
</dbReference>
<feature type="domain" description="Peptidase S8/S53" evidence="10">
    <location>
        <begin position="1029"/>
        <end position="1272"/>
    </location>
</feature>
<dbReference type="InterPro" id="IPR022398">
    <property type="entry name" value="Peptidase_S8_His-AS"/>
</dbReference>
<dbReference type="EMBL" id="JAGTXO010000028">
    <property type="protein sequence ID" value="KAG8461062.1"/>
    <property type="molecule type" value="Genomic_DNA"/>
</dbReference>
<dbReference type="InterPro" id="IPR015500">
    <property type="entry name" value="Peptidase_S8_subtilisin-rel"/>
</dbReference>
<dbReference type="PANTHER" id="PTHR43806">
    <property type="entry name" value="PEPTIDASE S8"/>
    <property type="match status" value="1"/>
</dbReference>
<feature type="compositionally biased region" description="Low complexity" evidence="7">
    <location>
        <begin position="1672"/>
        <end position="1682"/>
    </location>
</feature>
<feature type="region of interest" description="Disordered" evidence="7">
    <location>
        <begin position="1293"/>
        <end position="1317"/>
    </location>
</feature>
<feature type="compositionally biased region" description="Pro residues" evidence="7">
    <location>
        <begin position="400"/>
        <end position="419"/>
    </location>
</feature>
<feature type="active site" description="Charge relay system" evidence="5">
    <location>
        <position position="181"/>
    </location>
</feature>
<gene>
    <name evidence="11" type="ORF">KFE25_003631</name>
</gene>
<dbReference type="GO" id="GO:0004252">
    <property type="term" value="F:serine-type endopeptidase activity"/>
    <property type="evidence" value="ECO:0007669"/>
    <property type="project" value="UniProtKB-UniRule"/>
</dbReference>
<evidence type="ECO:0000256" key="3">
    <source>
        <dbReference type="ARBA" id="ARBA00022801"/>
    </source>
</evidence>
<evidence type="ECO:0000256" key="1">
    <source>
        <dbReference type="ARBA" id="ARBA00011073"/>
    </source>
</evidence>
<keyword evidence="8" id="KW-0472">Membrane</keyword>
<feature type="domain" description="Peptidase S8/S53" evidence="10">
    <location>
        <begin position="134"/>
        <end position="377"/>
    </location>
</feature>
<feature type="region of interest" description="Disordered" evidence="7">
    <location>
        <begin position="1752"/>
        <end position="1774"/>
    </location>
</feature>
<dbReference type="InterPro" id="IPR034193">
    <property type="entry name" value="PCSK9_ProteinaseK-like"/>
</dbReference>
<feature type="active site" description="Charge relay system" evidence="5">
    <location>
        <position position="1235"/>
    </location>
</feature>
<keyword evidence="12" id="KW-1185">Reference proteome</keyword>
<evidence type="ECO:0000313" key="11">
    <source>
        <dbReference type="EMBL" id="KAG8461062.1"/>
    </source>
</evidence>
<evidence type="ECO:0000256" key="9">
    <source>
        <dbReference type="SAM" id="SignalP"/>
    </source>
</evidence>
<feature type="active site" description="Charge relay system" evidence="5">
    <location>
        <position position="1076"/>
    </location>
</feature>
<dbReference type="GO" id="GO:0005615">
    <property type="term" value="C:extracellular space"/>
    <property type="evidence" value="ECO:0007669"/>
    <property type="project" value="TreeGrafter"/>
</dbReference>
<protein>
    <recommendedName>
        <fullName evidence="10">Peptidase S8/S53 domain-containing protein</fullName>
    </recommendedName>
</protein>
<dbReference type="InterPro" id="IPR023827">
    <property type="entry name" value="Peptidase_S8_Asp-AS"/>
</dbReference>
<dbReference type="PANTHER" id="PTHR43806:SF58">
    <property type="entry name" value="ALKALINE PROTEASE 1-RELATED"/>
    <property type="match status" value="1"/>
</dbReference>
<sequence>MCRLVALLVAGLLGDGVGAAIEDDGAEFIVTFNRPDDNPTAASVSAWRLSGAPAGAVEVLRTYGTVARGFAAKLSPEARAYYEAHGATIVPNGRVHAYGETRAAALPTTLPWGLDRIDSPTLPLDGAFSTPADGTGVHIFIIDTGLNMQHEQFVRADGTSRIGDGIDLVDDDDQPDDPDGHGTHCAGTAAGASFGVARNATVHGVRVLGPNGGSTSDVVAGMDWVAAHPAELKVASMSLGGPGGSTQLDGFVANLVNAGVTVVVAAGNDQSDACKFWPARAPTAITVGSTALSGSGAEQADILSWFSNTGPCVDMYAPGSSILSAWVPGRDASNTISGTSMAAPHVTGVVAQHLGMLGTGATPAQVLARITASATRNVLRGQSFPGADSALFLQAFQVRPPAPPPNPSSPPSPPSPPPLTCDDLPTIGCGDRLVGSTVGAPSRVGSASGERIFRIDARNPSAAVGIELDTCADGTNYDTYLRVYAGCPLDTGELRRLNDDSCDLSSRVSVTVPAQTAGQEAWYVVVEGYQSFEGQFDLGLSCAPQTTPPSPPPLTCDELPIIMCGDQLVGSTVGAPSRVGSASGERIFRIDARNPSAAVGIELDTCADGTDYDTYLRIFEGCPLDTGALRKENDDSCGLSSRSAPPSSPPLPHPPPSPPLLACDDLPTIGCGDRLVGSTVGAPSRVGSASGERIFRIDARNPSAAVGIELDTCADGTNYDTYLRIFEGCPLDTGELRTVNDDSCGLSSRVSVTVPAQTAGQEAWYVVVEGYQSFEGQFDLGLSCAPPSTSPPSPPSPPLLTCDEMPTIGCGDQLVGSTVGAPSRVGSASGERIFRIDARNPGGAMRIELDTCANGTDYDTYLRIFEGCPLDTGELRTVNDDSCGLSSRVSVTVPAQTAGQEAWYVVVEGYQNRAAVEDDGAEFIVTFNRPDDTPTAASVSAWRLSGAPAGAVEVLRTYGTVARGFAAKLSPEARAYYEAHGATIVPNGRVHAYGETRAAALPTTLPWGLDRIDSPTLPLDGAFSTPADGTGVHIFIIDTGLNMQHEQFVRADGTSRIGDGIDLVDDDDQPDDPDGHGTHCAGTAAGASFGVARNATVHGVRVLGPNGGSTSDVVAGMDWVAAHPAELKVASMSLGGPGGSTQLDGFVANLVNAGVTVVVAAGNDQSDACKFWPARAPTAITVGSTALSGSGAEQADILSWFSNTGPCVDMYAPGSSILSAWVPGRDASNTISGTSMAAPHVTGVVAQHLGMLGTGATPAQVLARITASATRNVLRGQSFPGADSALFLQAFQVRPPAPPPNPSSPPSPPSPPPLTCDDLPTIGCGDRLVGSTVGAPSRVGSASGERIFRIDARNPSAAVGIELDTCADGTNYDTYLRVYAGCPLDTGELRRLNDDSCELSSRVSVTVPAQTAGQEAWCGDQLVGSTVGAPSRVGSASGERIFRIDARNPSAAGAIELDTCADGTNYDTYLRVYAGCPLDTGELHKEDDDSCGLSSRVSVTVPAQTAGQEAWYVVVEGYRSIEGQFDLGLSCAMPPRPPPSPPPMPNDSFLLTLVLGATVDEFSQMEESFLRAIADSAGVPRSYVSISAISSASLSVSTRILYPDPSAFGSDVRAFFRSKSAADMQAILSARSLVVHVASEPVVIDLNSPPPSASPSAATNGGKDNGVDDDGSGSTDVVGGDDASAPNRSSAQTYVMPVVVAVLGTCACAIALAVYWRRRAMARMVAVTGHAPSSLPSRSMRAWHAPKRELVSVTASRARAPRDEEQGAAGRTGL</sequence>
<feature type="chain" id="PRO_5035246905" description="Peptidase S8/S53 domain-containing protein" evidence="9">
    <location>
        <begin position="20"/>
        <end position="1774"/>
    </location>
</feature>
<evidence type="ECO:0000256" key="5">
    <source>
        <dbReference type="PROSITE-ProRule" id="PRU01240"/>
    </source>
</evidence>
<dbReference type="PROSITE" id="PS00138">
    <property type="entry name" value="SUBTILASE_SER"/>
    <property type="match status" value="2"/>
</dbReference>
<evidence type="ECO:0000256" key="4">
    <source>
        <dbReference type="ARBA" id="ARBA00022825"/>
    </source>
</evidence>
<accession>A0A8J6C3T2</accession>
<proteinExistence type="inferred from homology"/>
<dbReference type="GO" id="GO:0006508">
    <property type="term" value="P:proteolysis"/>
    <property type="evidence" value="ECO:0007669"/>
    <property type="project" value="UniProtKB-KW"/>
</dbReference>
<dbReference type="InterPro" id="IPR023828">
    <property type="entry name" value="Peptidase_S8_Ser-AS"/>
</dbReference>
<dbReference type="CDD" id="cd04077">
    <property type="entry name" value="Peptidases_S8_PCSK9_ProteinaseK_like"/>
    <property type="match status" value="2"/>
</dbReference>
<dbReference type="PROSITE" id="PS00137">
    <property type="entry name" value="SUBTILASE_HIS"/>
    <property type="match status" value="2"/>
</dbReference>
<keyword evidence="8" id="KW-0812">Transmembrane</keyword>
<name>A0A8J6C3T2_DIALT</name>
<dbReference type="PROSITE" id="PS51892">
    <property type="entry name" value="SUBTILASE"/>
    <property type="match status" value="2"/>
</dbReference>
<feature type="active site" description="Charge relay system" evidence="5">
    <location>
        <position position="143"/>
    </location>
</feature>
<evidence type="ECO:0000313" key="12">
    <source>
        <dbReference type="Proteomes" id="UP000751190"/>
    </source>
</evidence>
<feature type="region of interest" description="Disordered" evidence="7">
    <location>
        <begin position="1646"/>
        <end position="1688"/>
    </location>
</feature>
<evidence type="ECO:0000256" key="2">
    <source>
        <dbReference type="ARBA" id="ARBA00022670"/>
    </source>
</evidence>
<feature type="compositionally biased region" description="Pro residues" evidence="7">
    <location>
        <begin position="1295"/>
        <end position="1314"/>
    </location>
</feature>
<comment type="caution">
    <text evidence="11">The sequence shown here is derived from an EMBL/GenBank/DDBJ whole genome shotgun (WGS) entry which is preliminary data.</text>
</comment>
<dbReference type="PROSITE" id="PS00136">
    <property type="entry name" value="SUBTILASE_ASP"/>
    <property type="match status" value="2"/>
</dbReference>
<keyword evidence="9" id="KW-0732">Signal</keyword>
<keyword evidence="3 5" id="KW-0378">Hydrolase</keyword>
<dbReference type="InterPro" id="IPR036852">
    <property type="entry name" value="Peptidase_S8/S53_dom_sf"/>
</dbReference>
<feature type="region of interest" description="Disordered" evidence="7">
    <location>
        <begin position="398"/>
        <end position="423"/>
    </location>
</feature>
<dbReference type="Gene3D" id="3.40.50.200">
    <property type="entry name" value="Peptidase S8/S53 domain"/>
    <property type="match status" value="2"/>
</dbReference>
<keyword evidence="4 5" id="KW-0720">Serine protease</keyword>
<dbReference type="InterPro" id="IPR050131">
    <property type="entry name" value="Peptidase_S8_subtilisin-like"/>
</dbReference>
<evidence type="ECO:0000256" key="6">
    <source>
        <dbReference type="RuleBase" id="RU003355"/>
    </source>
</evidence>
<keyword evidence="8" id="KW-1133">Transmembrane helix</keyword>
<dbReference type="Proteomes" id="UP000751190">
    <property type="component" value="Unassembled WGS sequence"/>
</dbReference>
<feature type="signal peptide" evidence="9">
    <location>
        <begin position="1"/>
        <end position="19"/>
    </location>
</feature>
<feature type="transmembrane region" description="Helical" evidence="8">
    <location>
        <begin position="1694"/>
        <end position="1716"/>
    </location>
</feature>
<dbReference type="SUPFAM" id="SSF52743">
    <property type="entry name" value="Subtilisin-like"/>
    <property type="match status" value="2"/>
</dbReference>
<dbReference type="Pfam" id="PF00082">
    <property type="entry name" value="Peptidase_S8"/>
    <property type="match status" value="2"/>
</dbReference>